<keyword evidence="1" id="KW-0732">Signal</keyword>
<evidence type="ECO:0000313" key="2">
    <source>
        <dbReference type="EMBL" id="MBW62401.1"/>
    </source>
</evidence>
<organism evidence="2">
    <name type="scientific">Anopheles marajoara</name>
    <dbReference type="NCBI Taxonomy" id="58244"/>
    <lineage>
        <taxon>Eukaryota</taxon>
        <taxon>Metazoa</taxon>
        <taxon>Ecdysozoa</taxon>
        <taxon>Arthropoda</taxon>
        <taxon>Hexapoda</taxon>
        <taxon>Insecta</taxon>
        <taxon>Pterygota</taxon>
        <taxon>Neoptera</taxon>
        <taxon>Endopterygota</taxon>
        <taxon>Diptera</taxon>
        <taxon>Nematocera</taxon>
        <taxon>Culicoidea</taxon>
        <taxon>Culicidae</taxon>
        <taxon>Anophelinae</taxon>
        <taxon>Anopheles</taxon>
    </lineage>
</organism>
<name>A0A2M4CB91_9DIPT</name>
<dbReference type="EMBL" id="GGFJ01013260">
    <property type="protein sequence ID" value="MBW62401.1"/>
    <property type="molecule type" value="Transcribed_RNA"/>
</dbReference>
<evidence type="ECO:0000256" key="1">
    <source>
        <dbReference type="SAM" id="SignalP"/>
    </source>
</evidence>
<accession>A0A2M4CB91</accession>
<reference evidence="2" key="1">
    <citation type="submission" date="2018-01" db="EMBL/GenBank/DDBJ databases">
        <title>An insight into the sialome of Amazonian anophelines.</title>
        <authorList>
            <person name="Ribeiro J.M."/>
            <person name="Scarpassa V."/>
            <person name="Calvo E."/>
        </authorList>
    </citation>
    <scope>NUCLEOTIDE SEQUENCE</scope>
    <source>
        <tissue evidence="2">Salivary glands</tissue>
    </source>
</reference>
<feature type="signal peptide" evidence="1">
    <location>
        <begin position="1"/>
        <end position="15"/>
    </location>
</feature>
<dbReference type="AlphaFoldDB" id="A0A2M4CB91"/>
<sequence>MWMMMMMVVITTAFGRLLVDNNAKICKPFVSLRCDMNRGGDITSQCRGNAAMCMLMHTGGGYRKRCGWCCVQLLCIHLDFMRLG</sequence>
<protein>
    <submittedName>
        <fullName evidence="2">Putative secreted protein</fullName>
    </submittedName>
</protein>
<feature type="chain" id="PRO_5014669589" evidence="1">
    <location>
        <begin position="16"/>
        <end position="84"/>
    </location>
</feature>
<proteinExistence type="predicted"/>